<dbReference type="Proteomes" id="UP000237983">
    <property type="component" value="Unassembled WGS sequence"/>
</dbReference>
<accession>A0A2T0V5F2</accession>
<organism evidence="5 6">
    <name type="scientific">Glaciihabitans tibetensis</name>
    <dbReference type="NCBI Taxonomy" id="1266600"/>
    <lineage>
        <taxon>Bacteria</taxon>
        <taxon>Bacillati</taxon>
        <taxon>Actinomycetota</taxon>
        <taxon>Actinomycetes</taxon>
        <taxon>Micrococcales</taxon>
        <taxon>Microbacteriaceae</taxon>
        <taxon>Glaciihabitans</taxon>
    </lineage>
</organism>
<evidence type="ECO:0000256" key="2">
    <source>
        <dbReference type="ARBA" id="ARBA00023125"/>
    </source>
</evidence>
<proteinExistence type="predicted"/>
<dbReference type="InterPro" id="IPR037923">
    <property type="entry name" value="HTH-like"/>
</dbReference>
<comment type="caution">
    <text evidence="5">The sequence shown here is derived from an EMBL/GenBank/DDBJ whole genome shotgun (WGS) entry which is preliminary data.</text>
</comment>
<keyword evidence="3" id="KW-0804">Transcription</keyword>
<dbReference type="EMBL" id="PVTL01000010">
    <property type="protein sequence ID" value="PRY65406.1"/>
    <property type="molecule type" value="Genomic_DNA"/>
</dbReference>
<dbReference type="Pfam" id="PF02311">
    <property type="entry name" value="AraC_binding"/>
    <property type="match status" value="1"/>
</dbReference>
<dbReference type="AlphaFoldDB" id="A0A2T0V5F2"/>
<dbReference type="SMART" id="SM00342">
    <property type="entry name" value="HTH_ARAC"/>
    <property type="match status" value="1"/>
</dbReference>
<dbReference type="InterPro" id="IPR018060">
    <property type="entry name" value="HTH_AraC"/>
</dbReference>
<dbReference type="PANTHER" id="PTHR43280">
    <property type="entry name" value="ARAC-FAMILY TRANSCRIPTIONAL REGULATOR"/>
    <property type="match status" value="1"/>
</dbReference>
<dbReference type="Gene3D" id="2.60.120.10">
    <property type="entry name" value="Jelly Rolls"/>
    <property type="match status" value="1"/>
</dbReference>
<evidence type="ECO:0000256" key="1">
    <source>
        <dbReference type="ARBA" id="ARBA00023015"/>
    </source>
</evidence>
<dbReference type="InterPro" id="IPR014710">
    <property type="entry name" value="RmlC-like_jellyroll"/>
</dbReference>
<dbReference type="InterPro" id="IPR009057">
    <property type="entry name" value="Homeodomain-like_sf"/>
</dbReference>
<keyword evidence="6" id="KW-1185">Reference proteome</keyword>
<dbReference type="GO" id="GO:0003700">
    <property type="term" value="F:DNA-binding transcription factor activity"/>
    <property type="evidence" value="ECO:0007669"/>
    <property type="project" value="InterPro"/>
</dbReference>
<dbReference type="GO" id="GO:0043565">
    <property type="term" value="F:sequence-specific DNA binding"/>
    <property type="evidence" value="ECO:0007669"/>
    <property type="project" value="InterPro"/>
</dbReference>
<evidence type="ECO:0000259" key="4">
    <source>
        <dbReference type="PROSITE" id="PS01124"/>
    </source>
</evidence>
<gene>
    <name evidence="5" type="ORF">B0I08_11038</name>
</gene>
<dbReference type="SUPFAM" id="SSF51215">
    <property type="entry name" value="Regulatory protein AraC"/>
    <property type="match status" value="1"/>
</dbReference>
<dbReference type="InterPro" id="IPR003313">
    <property type="entry name" value="AraC-bd"/>
</dbReference>
<dbReference type="SUPFAM" id="SSF46689">
    <property type="entry name" value="Homeodomain-like"/>
    <property type="match status" value="2"/>
</dbReference>
<keyword evidence="1" id="KW-0805">Transcription regulation</keyword>
<sequence>MISGHFETFHVDNAVVERANLHYHDFHEINCVLNGSGVFRLGGTEYSTEPGTVTLVRRNDLHNIVKQSSEYYERAYIHIREEFLTNRCSEITNLNLLFSKNGKPTSQIIRVDAGWLRDQIIRLDDHDETGYGADLVRENRLIEFLIELNKAVFNAENAVVPRDLPVSSLISAVMGYVAEHLDEDLSLDAVANRFFISKYYLSRQFKTNTGLNFHQYTVKKRLRHSKDLLTTYGNAVDVYRVSGFSSYTHFLHCFKDEFGMTTKEFIRRSRNPDVVHFENPDSAAAASVEVRRPRSG</sequence>
<dbReference type="PROSITE" id="PS01124">
    <property type="entry name" value="HTH_ARAC_FAMILY_2"/>
    <property type="match status" value="1"/>
</dbReference>
<dbReference type="Gene3D" id="1.10.10.60">
    <property type="entry name" value="Homeodomain-like"/>
    <property type="match status" value="2"/>
</dbReference>
<dbReference type="RefSeq" id="WP_146134454.1">
    <property type="nucleotide sequence ID" value="NZ_PVTL01000010.1"/>
</dbReference>
<protein>
    <submittedName>
        <fullName evidence="5">AraC family transcriptional regulator</fullName>
    </submittedName>
</protein>
<keyword evidence="2" id="KW-0238">DNA-binding</keyword>
<dbReference type="Pfam" id="PF12833">
    <property type="entry name" value="HTH_18"/>
    <property type="match status" value="1"/>
</dbReference>
<dbReference type="OrthoDB" id="2039152at2"/>
<evidence type="ECO:0000313" key="5">
    <source>
        <dbReference type="EMBL" id="PRY65406.1"/>
    </source>
</evidence>
<evidence type="ECO:0000313" key="6">
    <source>
        <dbReference type="Proteomes" id="UP000237983"/>
    </source>
</evidence>
<evidence type="ECO:0000256" key="3">
    <source>
        <dbReference type="ARBA" id="ARBA00023163"/>
    </source>
</evidence>
<name>A0A2T0V5F2_9MICO</name>
<feature type="domain" description="HTH araC/xylS-type" evidence="4">
    <location>
        <begin position="171"/>
        <end position="268"/>
    </location>
</feature>
<dbReference type="PANTHER" id="PTHR43280:SF34">
    <property type="entry name" value="ARAC-FAMILY TRANSCRIPTIONAL REGULATOR"/>
    <property type="match status" value="1"/>
</dbReference>
<reference evidence="5 6" key="1">
    <citation type="submission" date="2018-03" db="EMBL/GenBank/DDBJ databases">
        <title>Genomic Encyclopedia of Type Strains, Phase III (KMG-III): the genomes of soil and plant-associated and newly described type strains.</title>
        <authorList>
            <person name="Whitman W."/>
        </authorList>
    </citation>
    <scope>NUCLEOTIDE SEQUENCE [LARGE SCALE GENOMIC DNA]</scope>
    <source>
        <strain evidence="5 6">CGMCC 1.12484</strain>
    </source>
</reference>